<dbReference type="AlphaFoldDB" id="A0AAW0Y9K2"/>
<dbReference type="EMBL" id="JARKIK010000003">
    <property type="protein sequence ID" value="KAK8753302.1"/>
    <property type="molecule type" value="Genomic_DNA"/>
</dbReference>
<reference evidence="1 2" key="1">
    <citation type="journal article" date="2024" name="BMC Genomics">
        <title>Genome assembly of redclaw crayfish (Cherax quadricarinatus) provides insights into its immune adaptation and hypoxia tolerance.</title>
        <authorList>
            <person name="Liu Z."/>
            <person name="Zheng J."/>
            <person name="Li H."/>
            <person name="Fang K."/>
            <person name="Wang S."/>
            <person name="He J."/>
            <person name="Zhou D."/>
            <person name="Weng S."/>
            <person name="Chi M."/>
            <person name="Gu Z."/>
            <person name="He J."/>
            <person name="Li F."/>
            <person name="Wang M."/>
        </authorList>
    </citation>
    <scope>NUCLEOTIDE SEQUENCE [LARGE SCALE GENOMIC DNA]</scope>
    <source>
        <strain evidence="1">ZL_2023a</strain>
    </source>
</reference>
<feature type="non-terminal residue" evidence="1">
    <location>
        <position position="110"/>
    </location>
</feature>
<accession>A0AAW0Y9K2</accession>
<proteinExistence type="predicted"/>
<organism evidence="1 2">
    <name type="scientific">Cherax quadricarinatus</name>
    <name type="common">Australian red claw crayfish</name>
    <dbReference type="NCBI Taxonomy" id="27406"/>
    <lineage>
        <taxon>Eukaryota</taxon>
        <taxon>Metazoa</taxon>
        <taxon>Ecdysozoa</taxon>
        <taxon>Arthropoda</taxon>
        <taxon>Crustacea</taxon>
        <taxon>Multicrustacea</taxon>
        <taxon>Malacostraca</taxon>
        <taxon>Eumalacostraca</taxon>
        <taxon>Eucarida</taxon>
        <taxon>Decapoda</taxon>
        <taxon>Pleocyemata</taxon>
        <taxon>Astacidea</taxon>
        <taxon>Parastacoidea</taxon>
        <taxon>Parastacidae</taxon>
        <taxon>Cherax</taxon>
    </lineage>
</organism>
<comment type="caution">
    <text evidence="1">The sequence shown here is derived from an EMBL/GenBank/DDBJ whole genome shotgun (WGS) entry which is preliminary data.</text>
</comment>
<name>A0AAW0Y9K2_CHEQU</name>
<evidence type="ECO:0000313" key="1">
    <source>
        <dbReference type="EMBL" id="KAK8753302.1"/>
    </source>
</evidence>
<evidence type="ECO:0000313" key="2">
    <source>
        <dbReference type="Proteomes" id="UP001445076"/>
    </source>
</evidence>
<protein>
    <submittedName>
        <fullName evidence="1">Uncharacterized protein</fullName>
    </submittedName>
</protein>
<sequence>MSQPLPVGWAAFNLSSTSVTELWLLPHTKLVSLSADITIASLTIDGSNITVGCHHNVFGWEVVEGGAVTVPLPHLHRHYLSMYSNTASQPRLTLGQTTIQLGWDGSTLVD</sequence>
<gene>
    <name evidence="1" type="ORF">OTU49_003770</name>
</gene>
<dbReference type="Proteomes" id="UP001445076">
    <property type="component" value="Unassembled WGS sequence"/>
</dbReference>
<keyword evidence="2" id="KW-1185">Reference proteome</keyword>